<keyword evidence="2" id="KW-0378">Hydrolase</keyword>
<dbReference type="PATRIC" id="fig|1121015.4.peg.2634"/>
<dbReference type="Gene3D" id="3.40.50.1820">
    <property type="entry name" value="alpha/beta hydrolase"/>
    <property type="match status" value="1"/>
</dbReference>
<dbReference type="GO" id="GO:0016787">
    <property type="term" value="F:hydrolase activity"/>
    <property type="evidence" value="ECO:0007669"/>
    <property type="project" value="UniProtKB-KW"/>
</dbReference>
<dbReference type="PROSITE" id="PS01173">
    <property type="entry name" value="LIPASE_GDXG_HIS"/>
    <property type="match status" value="1"/>
</dbReference>
<keyword evidence="5" id="KW-1185">Reference proteome</keyword>
<dbReference type="InterPro" id="IPR050300">
    <property type="entry name" value="GDXG_lipolytic_enzyme"/>
</dbReference>
<feature type="domain" description="BD-FAE-like" evidence="3">
    <location>
        <begin position="64"/>
        <end position="170"/>
    </location>
</feature>
<dbReference type="Pfam" id="PF20434">
    <property type="entry name" value="BD-FAE"/>
    <property type="match status" value="1"/>
</dbReference>
<dbReference type="InterPro" id="IPR002168">
    <property type="entry name" value="Lipase_GDXG_HIS_AS"/>
</dbReference>
<proteinExistence type="inferred from homology"/>
<dbReference type="InterPro" id="IPR049492">
    <property type="entry name" value="BD-FAE-like_dom"/>
</dbReference>
<evidence type="ECO:0000259" key="3">
    <source>
        <dbReference type="Pfam" id="PF20434"/>
    </source>
</evidence>
<accession>A0A091B9Q9</accession>
<comment type="caution">
    <text evidence="4">The sequence shown here is derived from an EMBL/GenBank/DDBJ whole genome shotgun (WGS) entry which is preliminary data.</text>
</comment>
<reference evidence="4 5" key="1">
    <citation type="submission" date="2013-09" db="EMBL/GenBank/DDBJ databases">
        <title>Genome sequencing of Arenimonas oryziterrae.</title>
        <authorList>
            <person name="Chen F."/>
            <person name="Wang G."/>
        </authorList>
    </citation>
    <scope>NUCLEOTIDE SEQUENCE [LARGE SCALE GENOMIC DNA]</scope>
    <source>
        <strain evidence="4 5">YC6267</strain>
    </source>
</reference>
<dbReference type="Proteomes" id="UP000029385">
    <property type="component" value="Unassembled WGS sequence"/>
</dbReference>
<evidence type="ECO:0000313" key="5">
    <source>
        <dbReference type="Proteomes" id="UP000029385"/>
    </source>
</evidence>
<dbReference type="OrthoDB" id="9771666at2"/>
<protein>
    <recommendedName>
        <fullName evidence="3">BD-FAE-like domain-containing protein</fullName>
    </recommendedName>
</protein>
<comment type="similarity">
    <text evidence="1">Belongs to the 'GDXG' lipolytic enzyme family.</text>
</comment>
<sequence length="311" mass="32981">MRFPPPLLTGLLLSLIVLGATARPLGARLGQARGNTGSETTIELPAGARIQRNLAYGSDPAQVMDVYLPAGAKNAPVIFMVHGGAWRVGDKGAANVVQNKVARWLPRGFIFVSINYRMLPAQDALQQADDVARALAFAQAQAASWGGDRDQFVLMGHSAGAHLVALLAAAPARASALGARRWLGTVSLDSAAIDIVAVMNRRHLPFYDQAFGADPARWQQASPMQMLARGATPLLAVCSSQRRDQPCTQAQAYVDKSNGLGARAALLPQDRTHAQINADLGEPGGYTDAVENFMASLDPGLAQRLGDRASR</sequence>
<evidence type="ECO:0000313" key="4">
    <source>
        <dbReference type="EMBL" id="KFN41200.1"/>
    </source>
</evidence>
<dbReference type="RefSeq" id="WP_022967897.1">
    <property type="nucleotide sequence ID" value="NZ_ATVD01000001.1"/>
</dbReference>
<dbReference type="eggNOG" id="COG0657">
    <property type="taxonomic scope" value="Bacteria"/>
</dbReference>
<dbReference type="EMBL" id="AVCI01000045">
    <property type="protein sequence ID" value="KFN41200.1"/>
    <property type="molecule type" value="Genomic_DNA"/>
</dbReference>
<evidence type="ECO:0000256" key="1">
    <source>
        <dbReference type="ARBA" id="ARBA00010515"/>
    </source>
</evidence>
<dbReference type="PANTHER" id="PTHR48081">
    <property type="entry name" value="AB HYDROLASE SUPERFAMILY PROTEIN C4A8.06C"/>
    <property type="match status" value="1"/>
</dbReference>
<name>A0A091B9Q9_9GAMM</name>
<gene>
    <name evidence="4" type="ORF">N789_04755</name>
</gene>
<dbReference type="AlphaFoldDB" id="A0A091B9Q9"/>
<organism evidence="4 5">
    <name type="scientific">Arenimonas oryziterrae DSM 21050 = YC6267</name>
    <dbReference type="NCBI Taxonomy" id="1121015"/>
    <lineage>
        <taxon>Bacteria</taxon>
        <taxon>Pseudomonadati</taxon>
        <taxon>Pseudomonadota</taxon>
        <taxon>Gammaproteobacteria</taxon>
        <taxon>Lysobacterales</taxon>
        <taxon>Lysobacteraceae</taxon>
        <taxon>Arenimonas</taxon>
    </lineage>
</organism>
<dbReference type="SUPFAM" id="SSF53474">
    <property type="entry name" value="alpha/beta-Hydrolases"/>
    <property type="match status" value="1"/>
</dbReference>
<dbReference type="InterPro" id="IPR029058">
    <property type="entry name" value="AB_hydrolase_fold"/>
</dbReference>
<dbReference type="STRING" id="1121015.GCA_000420545_00224"/>
<dbReference type="PANTHER" id="PTHR48081:SF33">
    <property type="entry name" value="KYNURENINE FORMAMIDASE"/>
    <property type="match status" value="1"/>
</dbReference>
<evidence type="ECO:0000256" key="2">
    <source>
        <dbReference type="ARBA" id="ARBA00022801"/>
    </source>
</evidence>